<dbReference type="EMBL" id="DTHJ01000006">
    <property type="protein sequence ID" value="HHS62051.1"/>
    <property type="molecule type" value="Genomic_DNA"/>
</dbReference>
<evidence type="ECO:0000313" key="1">
    <source>
        <dbReference type="EMBL" id="HDY58550.1"/>
    </source>
</evidence>
<comment type="caution">
    <text evidence="2">The sequence shown here is derived from an EMBL/GenBank/DDBJ whole genome shotgun (WGS) entry which is preliminary data.</text>
</comment>
<organism evidence="2">
    <name type="scientific">candidate division WOR-3 bacterium</name>
    <dbReference type="NCBI Taxonomy" id="2052148"/>
    <lineage>
        <taxon>Bacteria</taxon>
        <taxon>Bacteria division WOR-3</taxon>
    </lineage>
</organism>
<gene>
    <name evidence="1" type="ORF">ENP86_03240</name>
    <name evidence="2" type="ORF">ENV70_00340</name>
</gene>
<dbReference type="EMBL" id="DSKY01000009">
    <property type="protein sequence ID" value="HDY58550.1"/>
    <property type="molecule type" value="Genomic_DNA"/>
</dbReference>
<protein>
    <submittedName>
        <fullName evidence="2">Uncharacterized protein</fullName>
    </submittedName>
</protein>
<name>A0A7C6AEG1_UNCW3</name>
<accession>A0A7C6AEG1</accession>
<evidence type="ECO:0000313" key="2">
    <source>
        <dbReference type="EMBL" id="HHS62051.1"/>
    </source>
</evidence>
<reference evidence="2" key="1">
    <citation type="journal article" date="2020" name="mSystems">
        <title>Genome- and Community-Level Interaction Insights into Carbon Utilization and Element Cycling Functions of Hydrothermarchaeota in Hydrothermal Sediment.</title>
        <authorList>
            <person name="Zhou Z."/>
            <person name="Liu Y."/>
            <person name="Xu W."/>
            <person name="Pan J."/>
            <person name="Luo Z.H."/>
            <person name="Li M."/>
        </authorList>
    </citation>
    <scope>NUCLEOTIDE SEQUENCE [LARGE SCALE GENOMIC DNA]</scope>
    <source>
        <strain evidence="1">SpSt-258</strain>
        <strain evidence="2">SpSt-783</strain>
    </source>
</reference>
<sequence>MIEKKIIEKITKEVGKQFPEFKGVKPEVNEKKIPPQKEVYKKLSLEVSRETRTVFNFRFVKKVRMADNVRMNKILIVTTDKLGQIIKISQSK</sequence>
<proteinExistence type="predicted"/>
<dbReference type="AlphaFoldDB" id="A0A7C6AEG1"/>